<keyword evidence="6" id="KW-1185">Reference proteome</keyword>
<dbReference type="Proteomes" id="UP001320209">
    <property type="component" value="Chromosome"/>
</dbReference>
<dbReference type="InterPro" id="IPR036412">
    <property type="entry name" value="HAD-like_sf"/>
</dbReference>
<dbReference type="Gene3D" id="3.40.50.1000">
    <property type="entry name" value="HAD superfamily/HAD-like"/>
    <property type="match status" value="1"/>
</dbReference>
<dbReference type="EC" id="3.1.3.18" evidence="4"/>
<dbReference type="EMBL" id="AP025225">
    <property type="protein sequence ID" value="BDB96464.1"/>
    <property type="molecule type" value="Genomic_DNA"/>
</dbReference>
<gene>
    <name evidence="5" type="ORF">HYD_5970</name>
</gene>
<sequence length="230" mass="25905">MPIPSPYPRIVPRAVLFDWDNTLVDTWRSSYSALNFVLEQYKLKTITADEFVKQPSVSMRDYFAKMFSKEEAERAEFMYYSFVREQHLNSLSPFPGTYNLLQWLMSKGIFAGVVSNKDGVVLRKEVEHLGWSKFFGQVIGSRDAEEDKPSPVPLLTALSRENISAGHDVWFVGDSHIDMMCAQRALCVPVSISKEARIEGHPVVELNGCMELAKLLSSLYNGTEKGAAIG</sequence>
<protein>
    <recommendedName>
        <fullName evidence="4">phosphoglycolate phosphatase</fullName>
        <ecNumber evidence="4">3.1.3.18</ecNumber>
    </recommendedName>
</protein>
<organism evidence="5 6">
    <name type="scientific">Candidatus Hydrogenosomobacter endosymbioticus</name>
    <dbReference type="NCBI Taxonomy" id="2558174"/>
    <lineage>
        <taxon>Bacteria</taxon>
        <taxon>Pseudomonadati</taxon>
        <taxon>Pseudomonadota</taxon>
        <taxon>Alphaproteobacteria</taxon>
        <taxon>Holosporales</taxon>
        <taxon>Holosporaceae</taxon>
        <taxon>Candidatus Hydrogenosomobacter</taxon>
    </lineage>
</organism>
<accession>A0ABM7V9J5</accession>
<proteinExistence type="inferred from homology"/>
<dbReference type="SFLD" id="SFLDG01129">
    <property type="entry name" value="C1.5:_HAD__Beta-PGM__Phosphata"/>
    <property type="match status" value="1"/>
</dbReference>
<evidence type="ECO:0000313" key="6">
    <source>
        <dbReference type="Proteomes" id="UP001320209"/>
    </source>
</evidence>
<dbReference type="PANTHER" id="PTHR43434:SF1">
    <property type="entry name" value="PHOSPHOGLYCOLATE PHOSPHATASE"/>
    <property type="match status" value="1"/>
</dbReference>
<evidence type="ECO:0000256" key="1">
    <source>
        <dbReference type="ARBA" id="ARBA00000830"/>
    </source>
</evidence>
<reference evidence="5" key="1">
    <citation type="submission" date="2021-10" db="EMBL/GenBank/DDBJ databases">
        <title>Genome Sequence of The Candidatus Hydrogeosomobacter endosymbioticus, an Intracellular Bacterial Symbiont of the Anaerobic Ciliate GW7.</title>
        <authorList>
            <person name="Shiohama Y."/>
            <person name="Shinzato N."/>
        </authorList>
    </citation>
    <scope>NUCLEOTIDE SEQUENCE [LARGE SCALE GENOMIC DNA]</scope>
    <source>
        <strain evidence="5">200920</strain>
    </source>
</reference>
<name>A0ABM7V9J5_9PROT</name>
<dbReference type="Gene3D" id="1.10.150.730">
    <property type="match status" value="1"/>
</dbReference>
<dbReference type="InterPro" id="IPR023214">
    <property type="entry name" value="HAD_sf"/>
</dbReference>
<comment type="pathway">
    <text evidence="2">Organic acid metabolism; glycolate biosynthesis; glycolate from 2-phosphoglycolate: step 1/1.</text>
</comment>
<dbReference type="SFLD" id="SFLDS00003">
    <property type="entry name" value="Haloacid_Dehalogenase"/>
    <property type="match status" value="1"/>
</dbReference>
<dbReference type="PANTHER" id="PTHR43434">
    <property type="entry name" value="PHOSPHOGLYCOLATE PHOSPHATASE"/>
    <property type="match status" value="1"/>
</dbReference>
<dbReference type="SUPFAM" id="SSF56784">
    <property type="entry name" value="HAD-like"/>
    <property type="match status" value="1"/>
</dbReference>
<comment type="similarity">
    <text evidence="3">Belongs to the HAD-like hydrolase superfamily. CbbY/CbbZ/Gph/YieH family.</text>
</comment>
<evidence type="ECO:0000256" key="3">
    <source>
        <dbReference type="ARBA" id="ARBA00006171"/>
    </source>
</evidence>
<evidence type="ECO:0000256" key="4">
    <source>
        <dbReference type="ARBA" id="ARBA00013078"/>
    </source>
</evidence>
<dbReference type="RefSeq" id="WP_236864848.1">
    <property type="nucleotide sequence ID" value="NZ_AP025225.1"/>
</dbReference>
<dbReference type="InterPro" id="IPR050155">
    <property type="entry name" value="HAD-like_hydrolase_sf"/>
</dbReference>
<dbReference type="InterPro" id="IPR041492">
    <property type="entry name" value="HAD_2"/>
</dbReference>
<comment type="catalytic activity">
    <reaction evidence="1">
        <text>2-phosphoglycolate + H2O = glycolate + phosphate</text>
        <dbReference type="Rhea" id="RHEA:14369"/>
        <dbReference type="ChEBI" id="CHEBI:15377"/>
        <dbReference type="ChEBI" id="CHEBI:29805"/>
        <dbReference type="ChEBI" id="CHEBI:43474"/>
        <dbReference type="ChEBI" id="CHEBI:58033"/>
        <dbReference type="EC" id="3.1.3.18"/>
    </reaction>
</comment>
<dbReference type="Pfam" id="PF13419">
    <property type="entry name" value="HAD_2"/>
    <property type="match status" value="1"/>
</dbReference>
<evidence type="ECO:0000256" key="2">
    <source>
        <dbReference type="ARBA" id="ARBA00004818"/>
    </source>
</evidence>
<evidence type="ECO:0000313" key="5">
    <source>
        <dbReference type="EMBL" id="BDB96464.1"/>
    </source>
</evidence>